<organism evidence="3 4">
    <name type="scientific">Lactuca saligna</name>
    <name type="common">Willowleaf lettuce</name>
    <dbReference type="NCBI Taxonomy" id="75948"/>
    <lineage>
        <taxon>Eukaryota</taxon>
        <taxon>Viridiplantae</taxon>
        <taxon>Streptophyta</taxon>
        <taxon>Embryophyta</taxon>
        <taxon>Tracheophyta</taxon>
        <taxon>Spermatophyta</taxon>
        <taxon>Magnoliopsida</taxon>
        <taxon>eudicotyledons</taxon>
        <taxon>Gunneridae</taxon>
        <taxon>Pentapetalae</taxon>
        <taxon>asterids</taxon>
        <taxon>campanulids</taxon>
        <taxon>Asterales</taxon>
        <taxon>Asteraceae</taxon>
        <taxon>Cichorioideae</taxon>
        <taxon>Cichorieae</taxon>
        <taxon>Lactucinae</taxon>
        <taxon>Lactuca</taxon>
    </lineage>
</organism>
<keyword evidence="2" id="KW-1133">Transmembrane helix</keyword>
<keyword evidence="2" id="KW-0812">Transmembrane</keyword>
<reference evidence="3" key="1">
    <citation type="submission" date="2023-04" db="EMBL/GenBank/DDBJ databases">
        <authorList>
            <person name="Vijverberg K."/>
            <person name="Xiong W."/>
            <person name="Schranz E."/>
        </authorList>
    </citation>
    <scope>NUCLEOTIDE SEQUENCE</scope>
</reference>
<evidence type="ECO:0000256" key="1">
    <source>
        <dbReference type="SAM" id="MobiDB-lite"/>
    </source>
</evidence>
<keyword evidence="2" id="KW-0472">Membrane</keyword>
<feature type="compositionally biased region" description="Basic and acidic residues" evidence="1">
    <location>
        <begin position="116"/>
        <end position="140"/>
    </location>
</feature>
<gene>
    <name evidence="3" type="ORF">LSALG_LOCUS21697</name>
</gene>
<accession>A0AA35YXQ7</accession>
<evidence type="ECO:0000313" key="3">
    <source>
        <dbReference type="EMBL" id="CAI9282031.1"/>
    </source>
</evidence>
<evidence type="ECO:0008006" key="5">
    <source>
        <dbReference type="Google" id="ProtNLM"/>
    </source>
</evidence>
<dbReference type="EMBL" id="OX465080">
    <property type="protein sequence ID" value="CAI9282031.1"/>
    <property type="molecule type" value="Genomic_DNA"/>
</dbReference>
<sequence length="232" mass="26784">MAFICGSPHTQEEDDYDVLWPFPSTSPRKPTKRGLVFRGSRRSKNPTNPYADRGLDTFEALLADLAHKRQEILTQKGSEDVSMVKFVYRSPDEVKPIVVKLRGKRKQDDTSSLENTPEREHQKDDAFVKEHNDGNESEEGKIVKTLIGDPKKKIMFDPWIRKLGMGWKPSYYFPLFLILILVLLMFTGRSFAILCTSLGWYWVPMIIDSLDKSKQGTKITKRQYIKKAKANR</sequence>
<evidence type="ECO:0000313" key="4">
    <source>
        <dbReference type="Proteomes" id="UP001177003"/>
    </source>
</evidence>
<evidence type="ECO:0000256" key="2">
    <source>
        <dbReference type="SAM" id="Phobius"/>
    </source>
</evidence>
<feature type="region of interest" description="Disordered" evidence="1">
    <location>
        <begin position="1"/>
        <end position="53"/>
    </location>
</feature>
<dbReference type="Proteomes" id="UP001177003">
    <property type="component" value="Chromosome 4"/>
</dbReference>
<protein>
    <recommendedName>
        <fullName evidence="5">ZCF37</fullName>
    </recommendedName>
</protein>
<feature type="transmembrane region" description="Helical" evidence="2">
    <location>
        <begin position="171"/>
        <end position="203"/>
    </location>
</feature>
<name>A0AA35YXQ7_LACSI</name>
<proteinExistence type="predicted"/>
<dbReference type="InterPro" id="IPR045880">
    <property type="entry name" value="ZCF37"/>
</dbReference>
<dbReference type="PANTHER" id="PTHR35275">
    <property type="entry name" value="ZCF37"/>
    <property type="match status" value="1"/>
</dbReference>
<dbReference type="AlphaFoldDB" id="A0AA35YXQ7"/>
<feature type="region of interest" description="Disordered" evidence="1">
    <location>
        <begin position="99"/>
        <end position="140"/>
    </location>
</feature>
<keyword evidence="4" id="KW-1185">Reference proteome</keyword>
<dbReference type="PANTHER" id="PTHR35275:SF10">
    <property type="entry name" value="ZCF37"/>
    <property type="match status" value="1"/>
</dbReference>